<dbReference type="GO" id="GO:0004817">
    <property type="term" value="F:cysteine-tRNA ligase activity"/>
    <property type="evidence" value="ECO:0007669"/>
    <property type="project" value="UniProtKB-UniRule"/>
</dbReference>
<evidence type="ECO:0000256" key="12">
    <source>
        <dbReference type="ARBA" id="ARBA00047398"/>
    </source>
</evidence>
<dbReference type="Gene3D" id="1.20.120.1910">
    <property type="entry name" value="Cysteine-tRNA ligase, C-terminal anti-codon recognition domain"/>
    <property type="match status" value="1"/>
</dbReference>
<protein>
    <recommendedName>
        <fullName evidence="13">Cysteine--tRNA ligase</fullName>
        <ecNumber evidence="13">6.1.1.16</ecNumber>
    </recommendedName>
    <alternativeName>
        <fullName evidence="13">Cysteinyl-tRNA synthetase</fullName>
        <shortName evidence="13">CysRS</shortName>
    </alternativeName>
</protein>
<evidence type="ECO:0000256" key="4">
    <source>
        <dbReference type="ARBA" id="ARBA00022490"/>
    </source>
</evidence>
<evidence type="ECO:0000256" key="8">
    <source>
        <dbReference type="ARBA" id="ARBA00022833"/>
    </source>
</evidence>
<feature type="binding site" evidence="13">
    <location>
        <position position="238"/>
    </location>
    <ligand>
        <name>Zn(2+)</name>
        <dbReference type="ChEBI" id="CHEBI:29105"/>
    </ligand>
</feature>
<dbReference type="EMBL" id="VXPY01000032">
    <property type="protein sequence ID" value="MYD89726.1"/>
    <property type="molecule type" value="Genomic_DNA"/>
</dbReference>
<dbReference type="EC" id="6.1.1.16" evidence="13"/>
<dbReference type="InterPro" id="IPR024909">
    <property type="entry name" value="Cys-tRNA/MSH_ligase"/>
</dbReference>
<evidence type="ECO:0000256" key="7">
    <source>
        <dbReference type="ARBA" id="ARBA00022741"/>
    </source>
</evidence>
<keyword evidence="5 13" id="KW-0436">Ligase</keyword>
<dbReference type="InterPro" id="IPR032678">
    <property type="entry name" value="tRNA-synt_1_cat_dom"/>
</dbReference>
<name>A0A6B1DS70_9CHLR</name>
<dbReference type="InterPro" id="IPR009080">
    <property type="entry name" value="tRNAsynth_Ia_anticodon-bd"/>
</dbReference>
<gene>
    <name evidence="13" type="primary">cysS</name>
    <name evidence="15" type="ORF">F4Y08_05215</name>
</gene>
<keyword evidence="6 13" id="KW-0479">Metal-binding</keyword>
<dbReference type="SMART" id="SM00840">
    <property type="entry name" value="DALR_2"/>
    <property type="match status" value="1"/>
</dbReference>
<accession>A0A6B1DS70</accession>
<comment type="subcellular location">
    <subcellularLocation>
        <location evidence="1 13">Cytoplasm</location>
    </subcellularLocation>
</comment>
<sequence length="470" mass="53285">MALRVFNSLGREIQPFQPLAEGCVRMYVCGPTVYADAHIGHAMSAIVFDMIRRYLEYLGYEVTYVTNFTDVDDKIIDRARETEQDPFELAEHYTNRYLEHLRDLNVKEATEYTRVTTEMPNIISDIHELGEAGYAYELNGSVYFRVLRDEDYGKLSQRRLEDARAGTRVEEDLDKEDPADFALWKAAQPGEPYWESPWGHGRPGWHIECTSMCRHHLGDTIDIHGGGNDLVFPHHENEIAQSESLTGQPFANYWLHNGMMQLSGTKMSKSLGNLITIAEFLEDHSPDALRMVVFQGHYRKPVQFADDIVAAAERGLRRMRQGLRFAQGRTTVGPEADVLRQATERARADFRAHMDDDFNTSAAIASIFDLVRAINTAQAADVGGLFMDTAQDTVRELMDVLGFTLEGPAEPEEESSGLAEPLIELLIETRAELRVARKFELADRLRDRLGELGIQLEDGPRGTTWQRNRA</sequence>
<dbReference type="GO" id="GO:0005524">
    <property type="term" value="F:ATP binding"/>
    <property type="evidence" value="ECO:0007669"/>
    <property type="project" value="UniProtKB-UniRule"/>
</dbReference>
<dbReference type="HAMAP" id="MF_00041">
    <property type="entry name" value="Cys_tRNA_synth"/>
    <property type="match status" value="1"/>
</dbReference>
<evidence type="ECO:0000256" key="6">
    <source>
        <dbReference type="ARBA" id="ARBA00022723"/>
    </source>
</evidence>
<dbReference type="InterPro" id="IPR015273">
    <property type="entry name" value="Cys-tRNA-synt_Ia_DALR"/>
</dbReference>
<comment type="caution">
    <text evidence="15">The sequence shown here is derived from an EMBL/GenBank/DDBJ whole genome shotgun (WGS) entry which is preliminary data.</text>
</comment>
<keyword evidence="7 13" id="KW-0547">Nucleotide-binding</keyword>
<organism evidence="15">
    <name type="scientific">Caldilineaceae bacterium SB0662_bin_9</name>
    <dbReference type="NCBI Taxonomy" id="2605258"/>
    <lineage>
        <taxon>Bacteria</taxon>
        <taxon>Bacillati</taxon>
        <taxon>Chloroflexota</taxon>
        <taxon>Caldilineae</taxon>
        <taxon>Caldilineales</taxon>
        <taxon>Caldilineaceae</taxon>
    </lineage>
</organism>
<dbReference type="Gene3D" id="3.40.50.620">
    <property type="entry name" value="HUPs"/>
    <property type="match status" value="1"/>
</dbReference>
<evidence type="ECO:0000256" key="11">
    <source>
        <dbReference type="ARBA" id="ARBA00023146"/>
    </source>
</evidence>
<evidence type="ECO:0000259" key="14">
    <source>
        <dbReference type="SMART" id="SM00840"/>
    </source>
</evidence>
<dbReference type="AlphaFoldDB" id="A0A6B1DS70"/>
<keyword evidence="10 13" id="KW-0648">Protein biosynthesis</keyword>
<dbReference type="GO" id="GO:0006423">
    <property type="term" value="P:cysteinyl-tRNA aminoacylation"/>
    <property type="evidence" value="ECO:0007669"/>
    <property type="project" value="UniProtKB-UniRule"/>
</dbReference>
<reference evidence="15" key="1">
    <citation type="submission" date="2019-09" db="EMBL/GenBank/DDBJ databases">
        <title>Characterisation of the sponge microbiome using genome-centric metagenomics.</title>
        <authorList>
            <person name="Engelberts J.P."/>
            <person name="Robbins S.J."/>
            <person name="De Goeij J.M."/>
            <person name="Aranda M."/>
            <person name="Bell S.C."/>
            <person name="Webster N.S."/>
        </authorList>
    </citation>
    <scope>NUCLEOTIDE SEQUENCE</scope>
    <source>
        <strain evidence="15">SB0662_bin_9</strain>
    </source>
</reference>
<dbReference type="PANTHER" id="PTHR10890:SF3">
    <property type="entry name" value="CYSTEINE--TRNA LIGASE, CYTOPLASMIC"/>
    <property type="match status" value="1"/>
</dbReference>
<keyword evidence="4 13" id="KW-0963">Cytoplasm</keyword>
<evidence type="ECO:0000256" key="10">
    <source>
        <dbReference type="ARBA" id="ARBA00022917"/>
    </source>
</evidence>
<comment type="similarity">
    <text evidence="2 13">Belongs to the class-I aminoacyl-tRNA synthetase family.</text>
</comment>
<dbReference type="PANTHER" id="PTHR10890">
    <property type="entry name" value="CYSTEINYL-TRNA SYNTHETASE"/>
    <property type="match status" value="1"/>
</dbReference>
<dbReference type="NCBIfam" id="TIGR00435">
    <property type="entry name" value="cysS"/>
    <property type="match status" value="1"/>
</dbReference>
<keyword evidence="11 13" id="KW-0030">Aminoacyl-tRNA synthetase</keyword>
<dbReference type="CDD" id="cd00672">
    <property type="entry name" value="CysRS_core"/>
    <property type="match status" value="1"/>
</dbReference>
<feature type="short sequence motif" description="'HIGH' region" evidence="13">
    <location>
        <begin position="31"/>
        <end position="41"/>
    </location>
</feature>
<comment type="subunit">
    <text evidence="3 13">Monomer.</text>
</comment>
<feature type="domain" description="Cysteinyl-tRNA synthetase class Ia DALR" evidence="14">
    <location>
        <begin position="349"/>
        <end position="415"/>
    </location>
</feature>
<dbReference type="Pfam" id="PF01406">
    <property type="entry name" value="tRNA-synt_1e"/>
    <property type="match status" value="1"/>
</dbReference>
<evidence type="ECO:0000256" key="3">
    <source>
        <dbReference type="ARBA" id="ARBA00011245"/>
    </source>
</evidence>
<feature type="binding site" evidence="13">
    <location>
        <position position="209"/>
    </location>
    <ligand>
        <name>Zn(2+)</name>
        <dbReference type="ChEBI" id="CHEBI:29105"/>
    </ligand>
</feature>
<evidence type="ECO:0000256" key="13">
    <source>
        <dbReference type="HAMAP-Rule" id="MF_00041"/>
    </source>
</evidence>
<dbReference type="InterPro" id="IPR015803">
    <property type="entry name" value="Cys-tRNA-ligase"/>
</dbReference>
<evidence type="ECO:0000256" key="2">
    <source>
        <dbReference type="ARBA" id="ARBA00005594"/>
    </source>
</evidence>
<feature type="binding site" evidence="13">
    <location>
        <position position="29"/>
    </location>
    <ligand>
        <name>Zn(2+)</name>
        <dbReference type="ChEBI" id="CHEBI:29105"/>
    </ligand>
</feature>
<feature type="short sequence motif" description="'KMSKS' region" evidence="13">
    <location>
        <begin position="266"/>
        <end position="270"/>
    </location>
</feature>
<feature type="binding site" evidence="13">
    <location>
        <position position="234"/>
    </location>
    <ligand>
        <name>Zn(2+)</name>
        <dbReference type="ChEBI" id="CHEBI:29105"/>
    </ligand>
</feature>
<evidence type="ECO:0000256" key="1">
    <source>
        <dbReference type="ARBA" id="ARBA00004496"/>
    </source>
</evidence>
<evidence type="ECO:0000256" key="9">
    <source>
        <dbReference type="ARBA" id="ARBA00022840"/>
    </source>
</evidence>
<keyword evidence="9 13" id="KW-0067">ATP-binding</keyword>
<dbReference type="InterPro" id="IPR014729">
    <property type="entry name" value="Rossmann-like_a/b/a_fold"/>
</dbReference>
<dbReference type="FunFam" id="3.40.50.620:FF:000130">
    <property type="entry name" value="Cysteine--tRNA ligase"/>
    <property type="match status" value="1"/>
</dbReference>
<comment type="catalytic activity">
    <reaction evidence="12 13">
        <text>tRNA(Cys) + L-cysteine + ATP = L-cysteinyl-tRNA(Cys) + AMP + diphosphate</text>
        <dbReference type="Rhea" id="RHEA:17773"/>
        <dbReference type="Rhea" id="RHEA-COMP:9661"/>
        <dbReference type="Rhea" id="RHEA-COMP:9679"/>
        <dbReference type="ChEBI" id="CHEBI:30616"/>
        <dbReference type="ChEBI" id="CHEBI:33019"/>
        <dbReference type="ChEBI" id="CHEBI:35235"/>
        <dbReference type="ChEBI" id="CHEBI:78442"/>
        <dbReference type="ChEBI" id="CHEBI:78517"/>
        <dbReference type="ChEBI" id="CHEBI:456215"/>
        <dbReference type="EC" id="6.1.1.16"/>
    </reaction>
</comment>
<evidence type="ECO:0000256" key="5">
    <source>
        <dbReference type="ARBA" id="ARBA00022598"/>
    </source>
</evidence>
<dbReference type="SUPFAM" id="SSF52374">
    <property type="entry name" value="Nucleotidylyl transferase"/>
    <property type="match status" value="1"/>
</dbReference>
<keyword evidence="8 13" id="KW-0862">Zinc</keyword>
<proteinExistence type="inferred from homology"/>
<dbReference type="SUPFAM" id="SSF47323">
    <property type="entry name" value="Anticodon-binding domain of a subclass of class I aminoacyl-tRNA synthetases"/>
    <property type="match status" value="1"/>
</dbReference>
<feature type="binding site" evidence="13">
    <location>
        <position position="269"/>
    </location>
    <ligand>
        <name>ATP</name>
        <dbReference type="ChEBI" id="CHEBI:30616"/>
    </ligand>
</feature>
<dbReference type="Pfam" id="PF09190">
    <property type="entry name" value="DALR_2"/>
    <property type="match status" value="1"/>
</dbReference>
<comment type="cofactor">
    <cofactor evidence="13">
        <name>Zn(2+)</name>
        <dbReference type="ChEBI" id="CHEBI:29105"/>
    </cofactor>
    <text evidence="13">Binds 1 zinc ion per subunit.</text>
</comment>
<dbReference type="GO" id="GO:0008270">
    <property type="term" value="F:zinc ion binding"/>
    <property type="evidence" value="ECO:0007669"/>
    <property type="project" value="UniProtKB-UniRule"/>
</dbReference>
<dbReference type="GO" id="GO:0005829">
    <property type="term" value="C:cytosol"/>
    <property type="evidence" value="ECO:0007669"/>
    <property type="project" value="TreeGrafter"/>
</dbReference>
<dbReference type="PRINTS" id="PR00983">
    <property type="entry name" value="TRNASYNTHCYS"/>
</dbReference>
<evidence type="ECO:0000313" key="15">
    <source>
        <dbReference type="EMBL" id="MYD89726.1"/>
    </source>
</evidence>